<dbReference type="AlphaFoldDB" id="A0A0U4AUF3"/>
<sequence>MEKTAKDFAHIPGWGIDADPKNEPTYPNRHRTGEEHDGRSWVRPTQQVIQEEVLHSIERPDYTAVVGNSVPPSGLSGMIRRFAFKYSENSYLHWLPLLMADKVNVVEGILDDFAHGTVPNIFAEKGYKAQWKYDKKSLILKMATLAAVVGGTVVLLSQNNGKRRPSSQARYKRNPQWS</sequence>
<keyword evidence="2" id="KW-1133">Transmembrane helix</keyword>
<keyword evidence="2" id="KW-0472">Membrane</keyword>
<evidence type="ECO:0000313" key="3">
    <source>
        <dbReference type="EMBL" id="ALW84349.1"/>
    </source>
</evidence>
<feature type="transmembrane region" description="Helical" evidence="2">
    <location>
        <begin position="138"/>
        <end position="157"/>
    </location>
</feature>
<dbReference type="KEGG" id="hyg:AUC43_04135"/>
<evidence type="ECO:0000256" key="1">
    <source>
        <dbReference type="SAM" id="MobiDB-lite"/>
    </source>
</evidence>
<keyword evidence="2" id="KW-0812">Transmembrane</keyword>
<name>A0A0U4AUF3_9BACT</name>
<evidence type="ECO:0000313" key="4">
    <source>
        <dbReference type="Proteomes" id="UP000059542"/>
    </source>
</evidence>
<dbReference type="RefSeq" id="WP_068190245.1">
    <property type="nucleotide sequence ID" value="NZ_CP013909.1"/>
</dbReference>
<evidence type="ECO:0000256" key="2">
    <source>
        <dbReference type="SAM" id="Phobius"/>
    </source>
</evidence>
<feature type="region of interest" description="Disordered" evidence="1">
    <location>
        <begin position="12"/>
        <end position="41"/>
    </location>
</feature>
<accession>A0A0U4AUF3</accession>
<feature type="compositionally biased region" description="Basic and acidic residues" evidence="1">
    <location>
        <begin position="31"/>
        <end position="40"/>
    </location>
</feature>
<dbReference type="EMBL" id="CP013909">
    <property type="protein sequence ID" value="ALW84349.1"/>
    <property type="molecule type" value="Genomic_DNA"/>
</dbReference>
<protein>
    <submittedName>
        <fullName evidence="3">Uncharacterized protein</fullName>
    </submittedName>
</protein>
<dbReference type="OrthoDB" id="6021991at2"/>
<proteinExistence type="predicted"/>
<organism evidence="3 4">
    <name type="scientific">Hymenobacter sedentarius</name>
    <dbReference type="NCBI Taxonomy" id="1411621"/>
    <lineage>
        <taxon>Bacteria</taxon>
        <taxon>Pseudomonadati</taxon>
        <taxon>Bacteroidota</taxon>
        <taxon>Cytophagia</taxon>
        <taxon>Cytophagales</taxon>
        <taxon>Hymenobacteraceae</taxon>
        <taxon>Hymenobacter</taxon>
    </lineage>
</organism>
<dbReference type="STRING" id="1411621.AUC43_04135"/>
<reference evidence="3 4" key="1">
    <citation type="submission" date="2015-12" db="EMBL/GenBank/DDBJ databases">
        <authorList>
            <person name="Shamseldin A."/>
            <person name="Moawad H."/>
            <person name="Abd El-Rahim W.M."/>
            <person name="Sadowsky M.J."/>
        </authorList>
    </citation>
    <scope>NUCLEOTIDE SEQUENCE [LARGE SCALE GENOMIC DNA]</scope>
    <source>
        <strain evidence="3 4">DG5B</strain>
    </source>
</reference>
<dbReference type="Proteomes" id="UP000059542">
    <property type="component" value="Chromosome"/>
</dbReference>
<keyword evidence="4" id="KW-1185">Reference proteome</keyword>
<gene>
    <name evidence="3" type="ORF">AUC43_04135</name>
</gene>